<dbReference type="InterPro" id="IPR011990">
    <property type="entry name" value="TPR-like_helical_dom_sf"/>
</dbReference>
<organism evidence="5 6">
    <name type="scientific">Salipiger bermudensis (strain DSM 26914 / JCM 13377 / KCTC 12554 / HTCC2601)</name>
    <name type="common">Pelagibaca bermudensis</name>
    <dbReference type="NCBI Taxonomy" id="314265"/>
    <lineage>
        <taxon>Bacteria</taxon>
        <taxon>Pseudomonadati</taxon>
        <taxon>Pseudomonadota</taxon>
        <taxon>Alphaproteobacteria</taxon>
        <taxon>Rhodobacterales</taxon>
        <taxon>Roseobacteraceae</taxon>
        <taxon>Salipiger</taxon>
    </lineage>
</organism>
<dbReference type="SUPFAM" id="SSF52129">
    <property type="entry name" value="Caspase-like"/>
    <property type="match status" value="1"/>
</dbReference>
<dbReference type="InterPro" id="IPR015917">
    <property type="entry name" value="Pept_C14A"/>
</dbReference>
<reference evidence="5 6" key="1">
    <citation type="journal article" date="2010" name="J. Bacteriol.">
        <title>Genome sequences of Pelagibaca bermudensis HTCC2601T and Maritimibacter alkaliphilus HTCC2654T, the type strains of two marine Roseobacter genera.</title>
        <authorList>
            <person name="Thrash J.C."/>
            <person name="Cho J.C."/>
            <person name="Ferriera S."/>
            <person name="Johnson J."/>
            <person name="Vergin K.L."/>
            <person name="Giovannoni S.J."/>
        </authorList>
    </citation>
    <scope>NUCLEOTIDE SEQUENCE [LARGE SCALE GENOMIC DNA]</scope>
    <source>
        <strain evidence="6">DSM 26914 / JCM 13377 / KCTC 12554 / HTCC2601</strain>
    </source>
</reference>
<dbReference type="PANTHER" id="PTHR22576">
    <property type="entry name" value="MUCOSA ASSOCIATED LYMPHOID TISSUE LYMPHOMA TRANSLOCATION PROTEIN 1/PARACASPASE"/>
    <property type="match status" value="1"/>
</dbReference>
<dbReference type="InterPro" id="IPR029030">
    <property type="entry name" value="Caspase-like_dom_sf"/>
</dbReference>
<dbReference type="PROSITE" id="PS50208">
    <property type="entry name" value="CASPASE_P20"/>
    <property type="match status" value="1"/>
</dbReference>
<dbReference type="PANTHER" id="PTHR22576:SF37">
    <property type="entry name" value="MUCOSA-ASSOCIATED LYMPHOID TISSUE LYMPHOMA TRANSLOCATION PROTEIN 1"/>
    <property type="match status" value="1"/>
</dbReference>
<dbReference type="GO" id="GO:0004197">
    <property type="term" value="F:cysteine-type endopeptidase activity"/>
    <property type="evidence" value="ECO:0007669"/>
    <property type="project" value="InterPro"/>
</dbReference>
<keyword evidence="6" id="KW-1185">Reference proteome</keyword>
<dbReference type="OrthoDB" id="9816009at2"/>
<dbReference type="InterPro" id="IPR002138">
    <property type="entry name" value="Pept_C14_p10"/>
</dbReference>
<name>Q0FKJ6_SALBH</name>
<proteinExistence type="inferred from homology"/>
<dbReference type="PROSITE" id="PS50207">
    <property type="entry name" value="CASPASE_P10"/>
    <property type="match status" value="1"/>
</dbReference>
<dbReference type="SMART" id="SM00671">
    <property type="entry name" value="SEL1"/>
    <property type="match status" value="4"/>
</dbReference>
<evidence type="ECO:0000313" key="6">
    <source>
        <dbReference type="Proteomes" id="UP000006230"/>
    </source>
</evidence>
<dbReference type="EMBL" id="AATQ01000039">
    <property type="protein sequence ID" value="EAU44736.1"/>
    <property type="molecule type" value="Genomic_DNA"/>
</dbReference>
<evidence type="ECO:0000259" key="3">
    <source>
        <dbReference type="PROSITE" id="PS50207"/>
    </source>
</evidence>
<feature type="domain" description="Caspase family p20" evidence="4">
    <location>
        <begin position="16"/>
        <end position="145"/>
    </location>
</feature>
<comment type="similarity">
    <text evidence="1">Belongs to the peptidase C14A family.</text>
</comment>
<evidence type="ECO:0008006" key="7">
    <source>
        <dbReference type="Google" id="ProtNLM"/>
    </source>
</evidence>
<dbReference type="Gene3D" id="1.25.40.10">
    <property type="entry name" value="Tetratricopeptide repeat domain"/>
    <property type="match status" value="1"/>
</dbReference>
<dbReference type="HOGENOM" id="CLU_019827_0_0_5"/>
<feature type="signal peptide" evidence="2">
    <location>
        <begin position="1"/>
        <end position="15"/>
    </location>
</feature>
<feature type="chain" id="PRO_5012204009" description="Peptidase C14, caspase catalytic subunit p20" evidence="2">
    <location>
        <begin position="16"/>
        <end position="635"/>
    </location>
</feature>
<gene>
    <name evidence="5" type="ORF">R2601_07718</name>
</gene>
<dbReference type="Pfam" id="PF00656">
    <property type="entry name" value="Peptidase_C14"/>
    <property type="match status" value="1"/>
</dbReference>
<sequence>MLCTTLFLAAAPALADTRVALVVGNSEYEAVGRLENPQNDALDISVALEGLGFEVHTGRNLTKAGMRQTTRDFAAAAARADVVLFYYAGHAFQVDGRNYLLPTDAALSTVTDIPEETVAINEVLRAMEASPGMKLIFLDACRDNPFGQVLEDAPGVGDGLARVGTDANFLFAYATQPDNVAYDGTGRNSFFTEAMLHHLYTPGQDISELMISVRRDVLAATGGRQIPWENSSLTRSFMFDESPVTVSEEALFYQVATGAKDPDLLRLYLETYPQGAHAEEALAFLDTGLSTRALGLADASGEQEEKFWALARRSRLRPLLEVYLERYPEGAHHAEAQRLIALLPPLESASDGALCERLATHPRDATAGNPGVPFARLQQNAVAAIRACSAAAIQSPELSHYVALLARATAASGDLSRAIDLYLSAAERGDLRAMVSLAQLKENGTGMAQDIPGAMRLYERAAEGGSQDAMINLAITLFEGKLLPQDADRAIALLKRAAAEGAPKAAFNLGVLAQDGALGDPAEALDYFRRAARDGEAQGYLAAAILLDEGRGVARDPNAAADALLRGVAEDDGTVLTQLTRNSADWTRETLSAVQARLAQAGFYASAIDGLPGPNFTAALTKWRNGGFDAALLAN</sequence>
<protein>
    <recommendedName>
        <fullName evidence="7">Peptidase C14, caspase catalytic subunit p20</fullName>
    </recommendedName>
</protein>
<accession>Q0FKJ6</accession>
<dbReference type="SUPFAM" id="SSF81901">
    <property type="entry name" value="HCP-like"/>
    <property type="match status" value="1"/>
</dbReference>
<evidence type="ECO:0000256" key="1">
    <source>
        <dbReference type="ARBA" id="ARBA00010134"/>
    </source>
</evidence>
<dbReference type="eggNOG" id="COG4249">
    <property type="taxonomic scope" value="Bacteria"/>
</dbReference>
<comment type="caution">
    <text evidence="5">The sequence shown here is derived from an EMBL/GenBank/DDBJ whole genome shotgun (WGS) entry which is preliminary data.</text>
</comment>
<dbReference type="AlphaFoldDB" id="Q0FKJ6"/>
<dbReference type="Gene3D" id="3.40.50.1460">
    <property type="match status" value="1"/>
</dbReference>
<dbReference type="Pfam" id="PF08238">
    <property type="entry name" value="Sel1"/>
    <property type="match status" value="5"/>
</dbReference>
<feature type="domain" description="Caspase family p10" evidence="3">
    <location>
        <begin position="159"/>
        <end position="241"/>
    </location>
</feature>
<evidence type="ECO:0000259" key="4">
    <source>
        <dbReference type="PROSITE" id="PS50208"/>
    </source>
</evidence>
<evidence type="ECO:0000256" key="2">
    <source>
        <dbReference type="SAM" id="SignalP"/>
    </source>
</evidence>
<dbReference type="Proteomes" id="UP000006230">
    <property type="component" value="Unassembled WGS sequence"/>
</dbReference>
<dbReference type="STRING" id="314265.R2601_07718"/>
<dbReference type="InterPro" id="IPR011600">
    <property type="entry name" value="Pept_C14_caspase"/>
</dbReference>
<dbReference type="GO" id="GO:0006508">
    <property type="term" value="P:proteolysis"/>
    <property type="evidence" value="ECO:0007669"/>
    <property type="project" value="InterPro"/>
</dbReference>
<dbReference type="eggNOG" id="COG0790">
    <property type="taxonomic scope" value="Bacteria"/>
</dbReference>
<evidence type="ECO:0000313" key="5">
    <source>
        <dbReference type="EMBL" id="EAU44736.1"/>
    </source>
</evidence>
<dbReference type="InterPro" id="IPR006597">
    <property type="entry name" value="Sel1-like"/>
</dbReference>
<keyword evidence="2" id="KW-0732">Signal</keyword>
<dbReference type="InterPro" id="IPR052039">
    <property type="entry name" value="Caspase-related_regulators"/>
</dbReference>
<dbReference type="InterPro" id="IPR001309">
    <property type="entry name" value="Pept_C14_p20"/>
</dbReference>
<dbReference type="SMART" id="SM00115">
    <property type="entry name" value="CASc"/>
    <property type="match status" value="1"/>
</dbReference>